<sequence length="102" mass="11738">MTSRMQTKINLPVLELECILFLEQQMGAFIVLRCKLSEKGMYISHFRYTNMYLNTSTFIAVSTLFFLMSTAIAAGFLIYTYLQDEECSDDCCKEKNVGVDFV</sequence>
<evidence type="ECO:0000313" key="3">
    <source>
        <dbReference type="Proteomes" id="UP000298663"/>
    </source>
</evidence>
<gene>
    <name evidence="2" type="ORF">L596_019456</name>
</gene>
<comment type="caution">
    <text evidence="2">The sequence shown here is derived from an EMBL/GenBank/DDBJ whole genome shotgun (WGS) entry which is preliminary data.</text>
</comment>
<keyword evidence="1" id="KW-0472">Membrane</keyword>
<reference evidence="2 3" key="1">
    <citation type="journal article" date="2015" name="Genome Biol.">
        <title>Comparative genomics of Steinernema reveals deeply conserved gene regulatory networks.</title>
        <authorList>
            <person name="Dillman A.R."/>
            <person name="Macchietto M."/>
            <person name="Porter C.F."/>
            <person name="Rogers A."/>
            <person name="Williams B."/>
            <person name="Antoshechkin I."/>
            <person name="Lee M.M."/>
            <person name="Goodwin Z."/>
            <person name="Lu X."/>
            <person name="Lewis E.E."/>
            <person name="Goodrich-Blair H."/>
            <person name="Stock S.P."/>
            <person name="Adams B.J."/>
            <person name="Sternberg P.W."/>
            <person name="Mortazavi A."/>
        </authorList>
    </citation>
    <scope>NUCLEOTIDE SEQUENCE [LARGE SCALE GENOMIC DNA]</scope>
    <source>
        <strain evidence="2 3">ALL</strain>
    </source>
</reference>
<proteinExistence type="predicted"/>
<reference evidence="2 3" key="2">
    <citation type="journal article" date="2019" name="G3 (Bethesda)">
        <title>Hybrid Assembly of the Genome of the Entomopathogenic Nematode Steinernema carpocapsae Identifies the X-Chromosome.</title>
        <authorList>
            <person name="Serra L."/>
            <person name="Macchietto M."/>
            <person name="Macias-Munoz A."/>
            <person name="McGill C.J."/>
            <person name="Rodriguez I.M."/>
            <person name="Rodriguez B."/>
            <person name="Murad R."/>
            <person name="Mortazavi A."/>
        </authorList>
    </citation>
    <scope>NUCLEOTIDE SEQUENCE [LARGE SCALE GENOMIC DNA]</scope>
    <source>
        <strain evidence="2 3">ALL</strain>
    </source>
</reference>
<keyword evidence="1" id="KW-0812">Transmembrane</keyword>
<name>A0A4U5MQK5_STECR</name>
<evidence type="ECO:0000313" key="2">
    <source>
        <dbReference type="EMBL" id="TKR71927.1"/>
    </source>
</evidence>
<dbReference type="Proteomes" id="UP000298663">
    <property type="component" value="Unassembled WGS sequence"/>
</dbReference>
<feature type="transmembrane region" description="Helical" evidence="1">
    <location>
        <begin position="57"/>
        <end position="82"/>
    </location>
</feature>
<accession>A0A4U5MQK5</accession>
<evidence type="ECO:0000256" key="1">
    <source>
        <dbReference type="SAM" id="Phobius"/>
    </source>
</evidence>
<keyword evidence="1" id="KW-1133">Transmembrane helix</keyword>
<organism evidence="2 3">
    <name type="scientific">Steinernema carpocapsae</name>
    <name type="common">Entomopathogenic nematode</name>
    <dbReference type="NCBI Taxonomy" id="34508"/>
    <lineage>
        <taxon>Eukaryota</taxon>
        <taxon>Metazoa</taxon>
        <taxon>Ecdysozoa</taxon>
        <taxon>Nematoda</taxon>
        <taxon>Chromadorea</taxon>
        <taxon>Rhabditida</taxon>
        <taxon>Tylenchina</taxon>
        <taxon>Panagrolaimomorpha</taxon>
        <taxon>Strongyloidoidea</taxon>
        <taxon>Steinernematidae</taxon>
        <taxon>Steinernema</taxon>
    </lineage>
</organism>
<protein>
    <submittedName>
        <fullName evidence="2">Uncharacterized protein</fullName>
    </submittedName>
</protein>
<dbReference type="AlphaFoldDB" id="A0A4U5MQK5"/>
<keyword evidence="3" id="KW-1185">Reference proteome</keyword>
<dbReference type="EMBL" id="AZBU02000006">
    <property type="protein sequence ID" value="TKR71927.1"/>
    <property type="molecule type" value="Genomic_DNA"/>
</dbReference>